<comment type="caution">
    <text evidence="3">The sequence shown here is derived from an EMBL/GenBank/DDBJ whole genome shotgun (WGS) entry which is preliminary data.</text>
</comment>
<sequence>MAHPVGTTRDKNNKRPEHSGEGHGLTAAVAFVVMFILFAASIYVLSFFERTNVWPFAVCLTLFFLAFWIPQTIMGRSDSGYRMAKGDRKA</sequence>
<accession>A0ABN3B1E6</accession>
<evidence type="ECO:0000256" key="2">
    <source>
        <dbReference type="SAM" id="Phobius"/>
    </source>
</evidence>
<reference evidence="3 4" key="1">
    <citation type="journal article" date="2019" name="Int. J. Syst. Evol. Microbiol.">
        <title>The Global Catalogue of Microorganisms (GCM) 10K type strain sequencing project: providing services to taxonomists for standard genome sequencing and annotation.</title>
        <authorList>
            <consortium name="The Broad Institute Genomics Platform"/>
            <consortium name="The Broad Institute Genome Sequencing Center for Infectious Disease"/>
            <person name="Wu L."/>
            <person name="Ma J."/>
        </authorList>
    </citation>
    <scope>NUCLEOTIDE SEQUENCE [LARGE SCALE GENOMIC DNA]</scope>
    <source>
        <strain evidence="3 4">JCM 14917</strain>
    </source>
</reference>
<feature type="transmembrane region" description="Helical" evidence="2">
    <location>
        <begin position="54"/>
        <end position="73"/>
    </location>
</feature>
<keyword evidence="2" id="KW-0472">Membrane</keyword>
<feature type="region of interest" description="Disordered" evidence="1">
    <location>
        <begin position="1"/>
        <end position="22"/>
    </location>
</feature>
<protein>
    <submittedName>
        <fullName evidence="3">Uncharacterized protein</fullName>
    </submittedName>
</protein>
<organism evidence="3 4">
    <name type="scientific">Arthrobacter parietis</name>
    <dbReference type="NCBI Taxonomy" id="271434"/>
    <lineage>
        <taxon>Bacteria</taxon>
        <taxon>Bacillati</taxon>
        <taxon>Actinomycetota</taxon>
        <taxon>Actinomycetes</taxon>
        <taxon>Micrococcales</taxon>
        <taxon>Micrococcaceae</taxon>
        <taxon>Arthrobacter</taxon>
    </lineage>
</organism>
<evidence type="ECO:0000256" key="1">
    <source>
        <dbReference type="SAM" id="MobiDB-lite"/>
    </source>
</evidence>
<name>A0ABN3B1E6_9MICC</name>
<proteinExistence type="predicted"/>
<keyword evidence="4" id="KW-1185">Reference proteome</keyword>
<feature type="compositionally biased region" description="Basic and acidic residues" evidence="1">
    <location>
        <begin position="8"/>
        <end position="21"/>
    </location>
</feature>
<keyword evidence="2" id="KW-0812">Transmembrane</keyword>
<dbReference type="Proteomes" id="UP001500974">
    <property type="component" value="Unassembled WGS sequence"/>
</dbReference>
<feature type="transmembrane region" description="Helical" evidence="2">
    <location>
        <begin position="24"/>
        <end position="48"/>
    </location>
</feature>
<gene>
    <name evidence="3" type="ORF">GCM10009784_29690</name>
</gene>
<dbReference type="RefSeq" id="WP_277359852.1">
    <property type="nucleotide sequence ID" value="NZ_BAAAON010000010.1"/>
</dbReference>
<dbReference type="EMBL" id="BAAAON010000010">
    <property type="protein sequence ID" value="GAA2177794.1"/>
    <property type="molecule type" value="Genomic_DNA"/>
</dbReference>
<evidence type="ECO:0000313" key="4">
    <source>
        <dbReference type="Proteomes" id="UP001500974"/>
    </source>
</evidence>
<keyword evidence="2" id="KW-1133">Transmembrane helix</keyword>
<evidence type="ECO:0000313" key="3">
    <source>
        <dbReference type="EMBL" id="GAA2177794.1"/>
    </source>
</evidence>